<evidence type="ECO:0000313" key="3">
    <source>
        <dbReference type="EMBL" id="RLN17172.1"/>
    </source>
</evidence>
<dbReference type="EMBL" id="PQIB02000005">
    <property type="protein sequence ID" value="RLN17172.1"/>
    <property type="molecule type" value="Genomic_DNA"/>
</dbReference>
<protein>
    <submittedName>
        <fullName evidence="3">Mitogen-activated protein kinase kinase 9-like</fullName>
    </submittedName>
</protein>
<feature type="domain" description="Protein kinase" evidence="2">
    <location>
        <begin position="1"/>
        <end position="105"/>
    </location>
</feature>
<dbReference type="Proteomes" id="UP000275267">
    <property type="component" value="Unassembled WGS sequence"/>
</dbReference>
<dbReference type="InterPro" id="IPR011009">
    <property type="entry name" value="Kinase-like_dom_sf"/>
</dbReference>
<evidence type="ECO:0000259" key="2">
    <source>
        <dbReference type="PROSITE" id="PS50011"/>
    </source>
</evidence>
<feature type="compositionally biased region" description="Basic and acidic residues" evidence="1">
    <location>
        <begin position="9"/>
        <end position="25"/>
    </location>
</feature>
<keyword evidence="4" id="KW-1185">Reference proteome</keyword>
<dbReference type="GO" id="GO:0005524">
    <property type="term" value="F:ATP binding"/>
    <property type="evidence" value="ECO:0007669"/>
    <property type="project" value="InterPro"/>
</dbReference>
<accession>A0A3L6SAN1</accession>
<dbReference type="SUPFAM" id="SSF56112">
    <property type="entry name" value="Protein kinase-like (PK-like)"/>
    <property type="match status" value="1"/>
</dbReference>
<sequence>MAPPIAHSPPEKEEQGRRVREKGKGTEMSLRSLIPEGEICSRGVVLSRPGNHCTSYVATATYMTPKRFDPEAHHEHYDPYAANMWSLGVTVLEVLMIRYPLLPFG</sequence>
<comment type="caution">
    <text evidence="3">The sequence shown here is derived from an EMBL/GenBank/DDBJ whole genome shotgun (WGS) entry which is preliminary data.</text>
</comment>
<dbReference type="Gene3D" id="1.10.510.10">
    <property type="entry name" value="Transferase(Phosphotransferase) domain 1"/>
    <property type="match status" value="1"/>
</dbReference>
<dbReference type="GO" id="GO:0004672">
    <property type="term" value="F:protein kinase activity"/>
    <property type="evidence" value="ECO:0007669"/>
    <property type="project" value="InterPro"/>
</dbReference>
<evidence type="ECO:0000256" key="1">
    <source>
        <dbReference type="SAM" id="MobiDB-lite"/>
    </source>
</evidence>
<feature type="region of interest" description="Disordered" evidence="1">
    <location>
        <begin position="1"/>
        <end position="27"/>
    </location>
</feature>
<proteinExistence type="predicted"/>
<dbReference type="AlphaFoldDB" id="A0A3L6SAN1"/>
<dbReference type="InterPro" id="IPR000719">
    <property type="entry name" value="Prot_kinase_dom"/>
</dbReference>
<name>A0A3L6SAN1_PANMI</name>
<gene>
    <name evidence="3" type="ORF">C2845_PM02G16800</name>
</gene>
<dbReference type="PROSITE" id="PS50011">
    <property type="entry name" value="PROTEIN_KINASE_DOM"/>
    <property type="match status" value="1"/>
</dbReference>
<dbReference type="STRING" id="4540.A0A3L6SAN1"/>
<organism evidence="3 4">
    <name type="scientific">Panicum miliaceum</name>
    <name type="common">Proso millet</name>
    <name type="synonym">Broomcorn millet</name>
    <dbReference type="NCBI Taxonomy" id="4540"/>
    <lineage>
        <taxon>Eukaryota</taxon>
        <taxon>Viridiplantae</taxon>
        <taxon>Streptophyta</taxon>
        <taxon>Embryophyta</taxon>
        <taxon>Tracheophyta</taxon>
        <taxon>Spermatophyta</taxon>
        <taxon>Magnoliopsida</taxon>
        <taxon>Liliopsida</taxon>
        <taxon>Poales</taxon>
        <taxon>Poaceae</taxon>
        <taxon>PACMAD clade</taxon>
        <taxon>Panicoideae</taxon>
        <taxon>Panicodae</taxon>
        <taxon>Paniceae</taxon>
        <taxon>Panicinae</taxon>
        <taxon>Panicum</taxon>
        <taxon>Panicum sect. Panicum</taxon>
    </lineage>
</organism>
<evidence type="ECO:0000313" key="4">
    <source>
        <dbReference type="Proteomes" id="UP000275267"/>
    </source>
</evidence>
<reference evidence="4" key="1">
    <citation type="journal article" date="2019" name="Nat. Commun.">
        <title>The genome of broomcorn millet.</title>
        <authorList>
            <person name="Zou C."/>
            <person name="Miki D."/>
            <person name="Li D."/>
            <person name="Tang Q."/>
            <person name="Xiao L."/>
            <person name="Rajput S."/>
            <person name="Deng P."/>
            <person name="Jia W."/>
            <person name="Huang R."/>
            <person name="Zhang M."/>
            <person name="Sun Y."/>
            <person name="Hu J."/>
            <person name="Fu X."/>
            <person name="Schnable P.S."/>
            <person name="Li F."/>
            <person name="Zhang H."/>
            <person name="Feng B."/>
            <person name="Zhu X."/>
            <person name="Liu R."/>
            <person name="Schnable J.C."/>
            <person name="Zhu J.-K."/>
            <person name="Zhang H."/>
        </authorList>
    </citation>
    <scope>NUCLEOTIDE SEQUENCE [LARGE SCALE GENOMIC DNA]</scope>
</reference>
<dbReference type="OrthoDB" id="8693905at2759"/>